<dbReference type="RefSeq" id="WP_241937951.1">
    <property type="nucleotide sequence ID" value="NZ_JALBGC010000006.1"/>
</dbReference>
<reference evidence="2" key="1">
    <citation type="submission" date="2022-03" db="EMBL/GenBank/DDBJ databases">
        <title>Bacterial whole genome sequence for Hymenobacter sp. DH14.</title>
        <authorList>
            <person name="Le V."/>
        </authorList>
    </citation>
    <scope>NUCLEOTIDE SEQUENCE</scope>
    <source>
        <strain evidence="2">DH14</strain>
    </source>
</reference>
<evidence type="ECO:0000313" key="2">
    <source>
        <dbReference type="EMBL" id="MCI1189738.1"/>
    </source>
</evidence>
<keyword evidence="1" id="KW-0472">Membrane</keyword>
<dbReference type="Proteomes" id="UP001139193">
    <property type="component" value="Unassembled WGS sequence"/>
</dbReference>
<accession>A0A9X1VK85</accession>
<keyword evidence="1" id="KW-1133">Transmembrane helix</keyword>
<feature type="transmembrane region" description="Helical" evidence="1">
    <location>
        <begin position="44"/>
        <end position="66"/>
    </location>
</feature>
<feature type="transmembrane region" description="Helical" evidence="1">
    <location>
        <begin position="20"/>
        <end position="37"/>
    </location>
</feature>
<feature type="transmembrane region" description="Helical" evidence="1">
    <location>
        <begin position="72"/>
        <end position="91"/>
    </location>
</feature>
<keyword evidence="1" id="KW-0812">Transmembrane</keyword>
<dbReference type="AlphaFoldDB" id="A0A9X1VK85"/>
<organism evidence="2 3">
    <name type="scientific">Hymenobacter cyanobacteriorum</name>
    <dbReference type="NCBI Taxonomy" id="2926463"/>
    <lineage>
        <taxon>Bacteria</taxon>
        <taxon>Pseudomonadati</taxon>
        <taxon>Bacteroidota</taxon>
        <taxon>Cytophagia</taxon>
        <taxon>Cytophagales</taxon>
        <taxon>Hymenobacteraceae</taxon>
        <taxon>Hymenobacter</taxon>
    </lineage>
</organism>
<proteinExistence type="predicted"/>
<evidence type="ECO:0000313" key="3">
    <source>
        <dbReference type="Proteomes" id="UP001139193"/>
    </source>
</evidence>
<sequence>MLALLLFDLPAPLTADHWPLLLAAFAGYAGLLALLLSKRFPLLLLGHVLACLAGVAGARLLFVSALGGGANALGLALCLAPALLGIYRLFVRERAQTLEFFGY</sequence>
<keyword evidence="3" id="KW-1185">Reference proteome</keyword>
<comment type="caution">
    <text evidence="2">The sequence shown here is derived from an EMBL/GenBank/DDBJ whole genome shotgun (WGS) entry which is preliminary data.</text>
</comment>
<dbReference type="EMBL" id="JALBGC010000006">
    <property type="protein sequence ID" value="MCI1189738.1"/>
    <property type="molecule type" value="Genomic_DNA"/>
</dbReference>
<name>A0A9X1VK85_9BACT</name>
<protein>
    <submittedName>
        <fullName evidence="2">Uncharacterized protein</fullName>
    </submittedName>
</protein>
<evidence type="ECO:0000256" key="1">
    <source>
        <dbReference type="SAM" id="Phobius"/>
    </source>
</evidence>
<gene>
    <name evidence="2" type="ORF">MON38_20135</name>
</gene>